<comment type="caution">
    <text evidence="1">The sequence shown here is derived from an EMBL/GenBank/DDBJ whole genome shotgun (WGS) entry which is preliminary data.</text>
</comment>
<proteinExistence type="predicted"/>
<gene>
    <name evidence="1" type="ORF">SMN809_LOCUS21892</name>
</gene>
<dbReference type="Proteomes" id="UP000676336">
    <property type="component" value="Unassembled WGS sequence"/>
</dbReference>
<sequence length="72" mass="8270">KEIISLVYYHSDSIKDNLFDRTCHHHEQQLLPEEATKILQKNEASIDLEANCSVKYYEANHLGANNPPGMLM</sequence>
<dbReference type="AlphaFoldDB" id="A0A8S2S0R3"/>
<organism evidence="1 2">
    <name type="scientific">Rotaria magnacalcarata</name>
    <dbReference type="NCBI Taxonomy" id="392030"/>
    <lineage>
        <taxon>Eukaryota</taxon>
        <taxon>Metazoa</taxon>
        <taxon>Spiralia</taxon>
        <taxon>Gnathifera</taxon>
        <taxon>Rotifera</taxon>
        <taxon>Eurotatoria</taxon>
        <taxon>Bdelloidea</taxon>
        <taxon>Philodinida</taxon>
        <taxon>Philodinidae</taxon>
        <taxon>Rotaria</taxon>
    </lineage>
</organism>
<evidence type="ECO:0000313" key="1">
    <source>
        <dbReference type="EMBL" id="CAF4201092.1"/>
    </source>
</evidence>
<accession>A0A8S2S0R3</accession>
<evidence type="ECO:0000313" key="2">
    <source>
        <dbReference type="Proteomes" id="UP000676336"/>
    </source>
</evidence>
<dbReference type="EMBL" id="CAJOBI010018561">
    <property type="protein sequence ID" value="CAF4201092.1"/>
    <property type="molecule type" value="Genomic_DNA"/>
</dbReference>
<reference evidence="1" key="1">
    <citation type="submission" date="2021-02" db="EMBL/GenBank/DDBJ databases">
        <authorList>
            <person name="Nowell W R."/>
        </authorList>
    </citation>
    <scope>NUCLEOTIDE SEQUENCE</scope>
</reference>
<name>A0A8S2S0R3_9BILA</name>
<protein>
    <submittedName>
        <fullName evidence="1">Uncharacterized protein</fullName>
    </submittedName>
</protein>
<feature type="non-terminal residue" evidence="1">
    <location>
        <position position="1"/>
    </location>
</feature>